<dbReference type="EMBL" id="BONQ01000076">
    <property type="protein sequence ID" value="GIG46670.1"/>
    <property type="molecule type" value="Genomic_DNA"/>
</dbReference>
<gene>
    <name evidence="1" type="ORF">Dsi01nite_047110</name>
</gene>
<dbReference type="Proteomes" id="UP000660611">
    <property type="component" value="Unassembled WGS sequence"/>
</dbReference>
<dbReference type="AlphaFoldDB" id="A0A919PQJ6"/>
<protein>
    <submittedName>
        <fullName evidence="1">Uncharacterized protein</fullName>
    </submittedName>
</protein>
<organism evidence="1 2">
    <name type="scientific">Dactylosporangium siamense</name>
    <dbReference type="NCBI Taxonomy" id="685454"/>
    <lineage>
        <taxon>Bacteria</taxon>
        <taxon>Bacillati</taxon>
        <taxon>Actinomycetota</taxon>
        <taxon>Actinomycetes</taxon>
        <taxon>Micromonosporales</taxon>
        <taxon>Micromonosporaceae</taxon>
        <taxon>Dactylosporangium</taxon>
    </lineage>
</organism>
<proteinExistence type="predicted"/>
<sequence>MELHQAVVAPWPVATLALEPAEVQTRLGLRFTEVPGNLGDELLAYGQLSDGTVLGFSRLIGHRRPGVDVSQYARRAPRDVLTELLFETGLSHDEVSWRAPSDDADDGRLWARTNAEAYAYFLLHRQPGDPHPDLTQNLTIVRDREDPDVRSVQFLDFIIHLRARPFPLTSIGTGSYSEPDDPPSGIIDPGGWMFLATQWEASANELLQAYGPRIISVDEYWAVYYPLLQLENTADEALRFLPPDVDEMPVRMFWTPIGLWMRRRNPHAFNRAVLSAKSTEYRTAFPEFLRIYGPPPK</sequence>
<accession>A0A919PQJ6</accession>
<reference evidence="1" key="1">
    <citation type="submission" date="2021-01" db="EMBL/GenBank/DDBJ databases">
        <title>Whole genome shotgun sequence of Dactylosporangium siamense NBRC 106093.</title>
        <authorList>
            <person name="Komaki H."/>
            <person name="Tamura T."/>
        </authorList>
    </citation>
    <scope>NUCLEOTIDE SEQUENCE</scope>
    <source>
        <strain evidence="1">NBRC 106093</strain>
    </source>
</reference>
<evidence type="ECO:0000313" key="2">
    <source>
        <dbReference type="Proteomes" id="UP000660611"/>
    </source>
</evidence>
<evidence type="ECO:0000313" key="1">
    <source>
        <dbReference type="EMBL" id="GIG46670.1"/>
    </source>
</evidence>
<comment type="caution">
    <text evidence="1">The sequence shown here is derived from an EMBL/GenBank/DDBJ whole genome shotgun (WGS) entry which is preliminary data.</text>
</comment>
<name>A0A919PQJ6_9ACTN</name>
<keyword evidence="2" id="KW-1185">Reference proteome</keyword>